<dbReference type="OrthoDB" id="9814535at2"/>
<gene>
    <name evidence="8" type="ORF">EWM59_06020</name>
</gene>
<accession>A0A4Q5M3H8</accession>
<keyword evidence="5" id="KW-0998">Cell outer membrane</keyword>
<evidence type="ECO:0000313" key="8">
    <source>
        <dbReference type="EMBL" id="RYU96705.1"/>
    </source>
</evidence>
<dbReference type="Proteomes" id="UP000293162">
    <property type="component" value="Unassembled WGS sequence"/>
</dbReference>
<dbReference type="Gene3D" id="2.40.160.50">
    <property type="entry name" value="membrane protein fhac: a member of the omp85/tpsb transporter family"/>
    <property type="match status" value="1"/>
</dbReference>
<name>A0A4Q5M3H8_9BACT</name>
<keyword evidence="4" id="KW-0472">Membrane</keyword>
<dbReference type="InterPro" id="IPR000184">
    <property type="entry name" value="Bac_surfAg_D15"/>
</dbReference>
<keyword evidence="9" id="KW-1185">Reference proteome</keyword>
<evidence type="ECO:0000256" key="3">
    <source>
        <dbReference type="ARBA" id="ARBA00022729"/>
    </source>
</evidence>
<dbReference type="PANTHER" id="PTHR12815:SF47">
    <property type="entry name" value="TRANSLOCATION AND ASSEMBLY MODULE SUBUNIT TAMA"/>
    <property type="match status" value="1"/>
</dbReference>
<sequence>MRAAKYILLLSMIGLWSCSVTKHIPAGESLYTGADIKIQTDSTVKVSKIEAKALEGQIEEIIRPKPNSTIFGWPYKVSFYYLFGEPKKEKGFKSFFRKRFGEAPVLANRRAVTTSSAIIANTLQNEGYFRSTATGELIIKGKKARGLYTAYLKPRYTINEVQFTIKDSSIFQKSFRLSERRTLLRENNPYRFEVIKLERERIDQFLKRRGFYFFRPDYLIVKVDTNLSTYKVNMYVDIKPTVNQTSLKQYRINEIYVNTDATDTTNRNYVQQEFMKISDLNRSYKPRVFNDAIGFRSGMIYSSTVHDASLSRLINLRNFKFVRNRFELVPRSDSALIDVHYDMTPLKKKALRSEISGASKSNGLVGFQIGINWSNRNMFRGAEILNIGANIGTDIQVSGRKQTNLNNFRRYKATIDLTFPRFVFPFYRINPARNQALPKTNLNLAYGWLQQRGVAYNDDSTTYAYTQYVLTSIEGSWGYEWRPNPRVLHTLTPLYANVLKPKNISEEFVEMIFNSTNPNDIVRYIEILKNQLILGGQYQITYTPQQTNNKRHFLYMSGGIDVAGNLGSLFAKKGSDETSPKTLFGIAYSQFVRLDGEIRYYYDISPSLRIANRLMVGYGIPYGNSNELPQIKQYFVGGSNSLRGFRARSVGPGAFYADSLTVSIFGYRSFGDIRLEGNTELRYKATDYINLALFVDAGNVWLKKYNPNTSFYDAGAQFGKDFYKQLAVGGGIGLRLDFSYIKLRFDLATPFRKPWLPEGERWVFKDISISRKAWRQENLILNIAVDYPF</sequence>
<comment type="subcellular location">
    <subcellularLocation>
        <location evidence="1">Membrane</location>
    </subcellularLocation>
</comment>
<dbReference type="PANTHER" id="PTHR12815">
    <property type="entry name" value="SORTING AND ASSEMBLY MACHINERY SAMM50 PROTEIN FAMILY MEMBER"/>
    <property type="match status" value="1"/>
</dbReference>
<dbReference type="InterPro" id="IPR039910">
    <property type="entry name" value="D15-like"/>
</dbReference>
<organism evidence="8 9">
    <name type="scientific">Emticicia agri</name>
    <dbReference type="NCBI Taxonomy" id="2492393"/>
    <lineage>
        <taxon>Bacteria</taxon>
        <taxon>Pseudomonadati</taxon>
        <taxon>Bacteroidota</taxon>
        <taxon>Cytophagia</taxon>
        <taxon>Cytophagales</taxon>
        <taxon>Leadbetterellaceae</taxon>
        <taxon>Emticicia</taxon>
    </lineage>
</organism>
<feature type="signal peptide" evidence="6">
    <location>
        <begin position="1"/>
        <end position="22"/>
    </location>
</feature>
<protein>
    <recommendedName>
        <fullName evidence="7">Bacterial surface antigen (D15) domain-containing protein</fullName>
    </recommendedName>
</protein>
<evidence type="ECO:0000256" key="5">
    <source>
        <dbReference type="ARBA" id="ARBA00023237"/>
    </source>
</evidence>
<dbReference type="Pfam" id="PF01103">
    <property type="entry name" value="Omp85"/>
    <property type="match status" value="1"/>
</dbReference>
<evidence type="ECO:0000256" key="1">
    <source>
        <dbReference type="ARBA" id="ARBA00004370"/>
    </source>
</evidence>
<evidence type="ECO:0000256" key="2">
    <source>
        <dbReference type="ARBA" id="ARBA00022692"/>
    </source>
</evidence>
<reference evidence="8 9" key="1">
    <citation type="submission" date="2019-02" db="EMBL/GenBank/DDBJ databases">
        <title>Bacterial novel species Emticicia sp. 17J42-9 isolated from soil.</title>
        <authorList>
            <person name="Jung H.-Y."/>
        </authorList>
    </citation>
    <scope>NUCLEOTIDE SEQUENCE [LARGE SCALE GENOMIC DNA]</scope>
    <source>
        <strain evidence="8 9">17J42-9</strain>
    </source>
</reference>
<dbReference type="AlphaFoldDB" id="A0A4Q5M3H8"/>
<keyword evidence="3 6" id="KW-0732">Signal</keyword>
<feature type="domain" description="Bacterial surface antigen (D15)" evidence="7">
    <location>
        <begin position="589"/>
        <end position="764"/>
    </location>
</feature>
<comment type="caution">
    <text evidence="8">The sequence shown here is derived from an EMBL/GenBank/DDBJ whole genome shotgun (WGS) entry which is preliminary data.</text>
</comment>
<evidence type="ECO:0000256" key="6">
    <source>
        <dbReference type="SAM" id="SignalP"/>
    </source>
</evidence>
<evidence type="ECO:0000313" key="9">
    <source>
        <dbReference type="Proteomes" id="UP000293162"/>
    </source>
</evidence>
<evidence type="ECO:0000256" key="4">
    <source>
        <dbReference type="ARBA" id="ARBA00023136"/>
    </source>
</evidence>
<evidence type="ECO:0000259" key="7">
    <source>
        <dbReference type="Pfam" id="PF01103"/>
    </source>
</evidence>
<dbReference type="RefSeq" id="WP_130020039.1">
    <property type="nucleotide sequence ID" value="NZ_SEWF01000006.1"/>
</dbReference>
<keyword evidence="2" id="KW-0812">Transmembrane</keyword>
<proteinExistence type="predicted"/>
<dbReference type="GO" id="GO:0019867">
    <property type="term" value="C:outer membrane"/>
    <property type="evidence" value="ECO:0007669"/>
    <property type="project" value="InterPro"/>
</dbReference>
<feature type="chain" id="PRO_5020675804" description="Bacterial surface antigen (D15) domain-containing protein" evidence="6">
    <location>
        <begin position="23"/>
        <end position="789"/>
    </location>
</feature>
<dbReference type="EMBL" id="SEWF01000006">
    <property type="protein sequence ID" value="RYU96705.1"/>
    <property type="molecule type" value="Genomic_DNA"/>
</dbReference>